<name>A0ABP3VQ68_9BURK</name>
<proteinExistence type="predicted"/>
<gene>
    <name evidence="1" type="ORF">GCM10009107_46680</name>
</gene>
<comment type="caution">
    <text evidence="1">The sequence shown here is derived from an EMBL/GenBank/DDBJ whole genome shotgun (WGS) entry which is preliminary data.</text>
</comment>
<evidence type="ECO:0000313" key="2">
    <source>
        <dbReference type="Proteomes" id="UP001500279"/>
    </source>
</evidence>
<evidence type="ECO:0008006" key="3">
    <source>
        <dbReference type="Google" id="ProtNLM"/>
    </source>
</evidence>
<evidence type="ECO:0000313" key="1">
    <source>
        <dbReference type="EMBL" id="GAA0762315.1"/>
    </source>
</evidence>
<sequence>MRAAEDAVRNTQQQVDAAIAATHAALRTALQASADARSMEEAAAQKAVAEVDAALRASEAGVSQAVQHAMQIVSKP</sequence>
<protein>
    <recommendedName>
        <fullName evidence="3">Lipoprotein</fullName>
    </recommendedName>
</protein>
<organism evidence="1 2">
    <name type="scientific">Ideonella azotifigens</name>
    <dbReference type="NCBI Taxonomy" id="513160"/>
    <lineage>
        <taxon>Bacteria</taxon>
        <taxon>Pseudomonadati</taxon>
        <taxon>Pseudomonadota</taxon>
        <taxon>Betaproteobacteria</taxon>
        <taxon>Burkholderiales</taxon>
        <taxon>Sphaerotilaceae</taxon>
        <taxon>Ideonella</taxon>
    </lineage>
</organism>
<keyword evidence="2" id="KW-1185">Reference proteome</keyword>
<reference evidence="2" key="1">
    <citation type="journal article" date="2019" name="Int. J. Syst. Evol. Microbiol.">
        <title>The Global Catalogue of Microorganisms (GCM) 10K type strain sequencing project: providing services to taxonomists for standard genome sequencing and annotation.</title>
        <authorList>
            <consortium name="The Broad Institute Genomics Platform"/>
            <consortium name="The Broad Institute Genome Sequencing Center for Infectious Disease"/>
            <person name="Wu L."/>
            <person name="Ma J."/>
        </authorList>
    </citation>
    <scope>NUCLEOTIDE SEQUENCE [LARGE SCALE GENOMIC DNA]</scope>
    <source>
        <strain evidence="2">JCM 15503</strain>
    </source>
</reference>
<accession>A0ABP3VQ68</accession>
<dbReference type="Proteomes" id="UP001500279">
    <property type="component" value="Unassembled WGS sequence"/>
</dbReference>
<dbReference type="EMBL" id="BAAAEW010000033">
    <property type="protein sequence ID" value="GAA0762315.1"/>
    <property type="molecule type" value="Genomic_DNA"/>
</dbReference>